<comment type="caution">
    <text evidence="1">The sequence shown here is derived from an EMBL/GenBank/DDBJ whole genome shotgun (WGS) entry which is preliminary data.</text>
</comment>
<evidence type="ECO:0000313" key="1">
    <source>
        <dbReference type="EMBL" id="GAL59769.1"/>
    </source>
</evidence>
<reference evidence="1 2" key="1">
    <citation type="submission" date="2014-09" db="EMBL/GenBank/DDBJ databases">
        <title>Whole genome shotgun sequence of Escherichia vulneris NBRC 102420.</title>
        <authorList>
            <person name="Yoshida Y."/>
            <person name="Hosoyama A."/>
            <person name="Tsuchikane K."/>
            <person name="Ohji S."/>
            <person name="Ichikawa N."/>
            <person name="Kimura A."/>
            <person name="Yamazoe A."/>
            <person name="Ezaki T."/>
            <person name="Fujita N."/>
        </authorList>
    </citation>
    <scope>NUCLEOTIDE SEQUENCE [LARGE SCALE GENOMIC DNA]</scope>
    <source>
        <strain evidence="1 2">NBRC 102420</strain>
    </source>
</reference>
<dbReference type="AlphaFoldDB" id="A0A090V907"/>
<keyword evidence="2" id="KW-1185">Reference proteome</keyword>
<sequence>MSWYQGYVKYINVDFTDGLMKIGISSNSDPNEEEPSIWFNLWPTSGVYSDLAKQMILNLRYAYIYGVKVTITYSNKDGGYILDSVDLSWYDEVNS</sequence>
<dbReference type="EMBL" id="BBMZ01000022">
    <property type="protein sequence ID" value="GAL59769.1"/>
    <property type="molecule type" value="Genomic_DNA"/>
</dbReference>
<organism evidence="1 2">
    <name type="scientific">Pseudescherichia vulneris NBRC 102420</name>
    <dbReference type="NCBI Taxonomy" id="1115515"/>
    <lineage>
        <taxon>Bacteria</taxon>
        <taxon>Pseudomonadati</taxon>
        <taxon>Pseudomonadota</taxon>
        <taxon>Gammaproteobacteria</taxon>
        <taxon>Enterobacterales</taxon>
        <taxon>Enterobacteriaceae</taxon>
        <taxon>Pseudescherichia</taxon>
    </lineage>
</organism>
<protein>
    <submittedName>
        <fullName evidence="1">Uncharacterized protein</fullName>
    </submittedName>
</protein>
<evidence type="ECO:0000313" key="2">
    <source>
        <dbReference type="Proteomes" id="UP000029462"/>
    </source>
</evidence>
<dbReference type="STRING" id="1115515.EV102420_22_00900"/>
<name>A0A090V907_PSEVU</name>
<dbReference type="Proteomes" id="UP000029462">
    <property type="component" value="Unassembled WGS sequence"/>
</dbReference>
<dbReference type="RefSeq" id="WP_042394131.1">
    <property type="nucleotide sequence ID" value="NZ_BBMZ01000022.1"/>
</dbReference>
<proteinExistence type="predicted"/>
<accession>A0A090V907</accession>
<gene>
    <name evidence="1" type="ORF">EV102420_22_00900</name>
</gene>